<reference evidence="2" key="2">
    <citation type="journal article" date="2022" name="Microb. Genom.">
        <title>A chromosome-scale genome assembly of the tomato pathogen Cladosporium fulvum reveals a compartmentalized genome architecture and the presence of a dispensable chromosome.</title>
        <authorList>
            <person name="Zaccaron A.Z."/>
            <person name="Chen L.H."/>
            <person name="Samaras A."/>
            <person name="Stergiopoulos I."/>
        </authorList>
    </citation>
    <scope>NUCLEOTIDE SEQUENCE</scope>
    <source>
        <strain evidence="2">Race5_Kim</strain>
    </source>
</reference>
<keyword evidence="3" id="KW-1185">Reference proteome</keyword>
<feature type="region of interest" description="Disordered" evidence="1">
    <location>
        <begin position="143"/>
        <end position="200"/>
    </location>
</feature>
<name>A0A9Q8LBJ3_PASFU</name>
<evidence type="ECO:0000256" key="1">
    <source>
        <dbReference type="SAM" id="MobiDB-lite"/>
    </source>
</evidence>
<proteinExistence type="predicted"/>
<evidence type="ECO:0000313" key="2">
    <source>
        <dbReference type="EMBL" id="UJO14407.1"/>
    </source>
</evidence>
<accession>A0A9Q8LBJ3</accession>
<sequence length="363" mass="40442">MPTGAEELNSSRPVKATEVDKAVVKIREALTGDSLHTPTIREDCTRESSQGSRAVGHVEEHSTETLWQETGVANQGCIAVFIQRGHLSAASAKVDDYHSTFPPVTWYHKHEDVPKAIRPSWFTPISGTHSQPTIFELRNLLRTTPDTPSENPDTSDSGGVSADESSDDEIKETIAASLMKTGSQVRTSSSPPAEVKLERKQEVFKKTVSYNEVTKYSKPPSTTRQTKRPSAGCCHADDDEDDEDPLPVKREPGIEDDHGFVSNDNSREAAVQQASSRIKHKKRKMDEDDEAELRRCIRESEADAELAQAQLHQIAAERRLAEVRAANKADALFSIATWRANETFYRCSVKRHPMLSRQALLRR</sequence>
<dbReference type="EMBL" id="CP090164">
    <property type="protein sequence ID" value="UJO14407.1"/>
    <property type="molecule type" value="Genomic_DNA"/>
</dbReference>
<dbReference type="KEGG" id="ffu:CLAFUR5_02651"/>
<protein>
    <submittedName>
        <fullName evidence="2">Uncharacterized protein</fullName>
    </submittedName>
</protein>
<reference evidence="2" key="1">
    <citation type="submission" date="2021-12" db="EMBL/GenBank/DDBJ databases">
        <authorList>
            <person name="Zaccaron A."/>
            <person name="Stergiopoulos I."/>
        </authorList>
    </citation>
    <scope>NUCLEOTIDE SEQUENCE</scope>
    <source>
        <strain evidence="2">Race5_Kim</strain>
    </source>
</reference>
<dbReference type="Proteomes" id="UP000756132">
    <property type="component" value="Chromosome 2"/>
</dbReference>
<feature type="compositionally biased region" description="Polar residues" evidence="1">
    <location>
        <begin position="215"/>
        <end position="224"/>
    </location>
</feature>
<gene>
    <name evidence="2" type="ORF">CLAFUR5_02651</name>
</gene>
<dbReference type="AlphaFoldDB" id="A0A9Q8LBJ3"/>
<feature type="region of interest" description="Disordered" evidence="1">
    <location>
        <begin position="215"/>
        <end position="247"/>
    </location>
</feature>
<organism evidence="2 3">
    <name type="scientific">Passalora fulva</name>
    <name type="common">Tomato leaf mold</name>
    <name type="synonym">Cladosporium fulvum</name>
    <dbReference type="NCBI Taxonomy" id="5499"/>
    <lineage>
        <taxon>Eukaryota</taxon>
        <taxon>Fungi</taxon>
        <taxon>Dikarya</taxon>
        <taxon>Ascomycota</taxon>
        <taxon>Pezizomycotina</taxon>
        <taxon>Dothideomycetes</taxon>
        <taxon>Dothideomycetidae</taxon>
        <taxon>Mycosphaerellales</taxon>
        <taxon>Mycosphaerellaceae</taxon>
        <taxon>Fulvia</taxon>
    </lineage>
</organism>
<evidence type="ECO:0000313" key="3">
    <source>
        <dbReference type="Proteomes" id="UP000756132"/>
    </source>
</evidence>
<dbReference type="GeneID" id="71982529"/>
<feature type="compositionally biased region" description="Polar residues" evidence="1">
    <location>
        <begin position="180"/>
        <end position="191"/>
    </location>
</feature>
<feature type="compositionally biased region" description="Polar residues" evidence="1">
    <location>
        <begin position="143"/>
        <end position="158"/>
    </location>
</feature>
<dbReference type="RefSeq" id="XP_047758773.1">
    <property type="nucleotide sequence ID" value="XM_047901799.1"/>
</dbReference>
<dbReference type="OrthoDB" id="10585630at2759"/>